<sequence>MAQDNYLLFLVVCIGMDEPEETLEEAGTVLPDPKTLVPTTLSKANVLFIGPVDEGYFKPVPDLKNDPPRWEPGLYSLAAGKWPSPNLTADLLDLSPYNGQAIMVIASDWNQEVISEARIIGMLDKVSCDVLQKFAYEHMQEKEQEIASYISGISN</sequence>
<dbReference type="STRING" id="1077936.SAMN05421545_1329"/>
<keyword evidence="2" id="KW-1185">Reference proteome</keyword>
<reference evidence="2" key="1">
    <citation type="submission" date="2017-01" db="EMBL/GenBank/DDBJ databases">
        <authorList>
            <person name="Varghese N."/>
            <person name="Submissions S."/>
        </authorList>
    </citation>
    <scope>NUCLEOTIDE SEQUENCE [LARGE SCALE GENOMIC DNA]</scope>
    <source>
        <strain evidence="2">DM9</strain>
    </source>
</reference>
<evidence type="ECO:0000313" key="2">
    <source>
        <dbReference type="Proteomes" id="UP000185924"/>
    </source>
</evidence>
<organism evidence="1 2">
    <name type="scientific">Pontibacter lucknowensis</name>
    <dbReference type="NCBI Taxonomy" id="1077936"/>
    <lineage>
        <taxon>Bacteria</taxon>
        <taxon>Pseudomonadati</taxon>
        <taxon>Bacteroidota</taxon>
        <taxon>Cytophagia</taxon>
        <taxon>Cytophagales</taxon>
        <taxon>Hymenobacteraceae</taxon>
        <taxon>Pontibacter</taxon>
    </lineage>
</organism>
<protein>
    <submittedName>
        <fullName evidence="1">Uncharacterized protein</fullName>
    </submittedName>
</protein>
<dbReference type="Proteomes" id="UP000185924">
    <property type="component" value="Unassembled WGS sequence"/>
</dbReference>
<dbReference type="EMBL" id="FTNM01000002">
    <property type="protein sequence ID" value="SIQ84333.1"/>
    <property type="molecule type" value="Genomic_DNA"/>
</dbReference>
<dbReference type="AlphaFoldDB" id="A0A1N6W2C9"/>
<accession>A0A1N6W2C9</accession>
<gene>
    <name evidence="1" type="ORF">SAMN05421545_1329</name>
</gene>
<proteinExistence type="predicted"/>
<evidence type="ECO:0000313" key="1">
    <source>
        <dbReference type="EMBL" id="SIQ84333.1"/>
    </source>
</evidence>
<name>A0A1N6W2C9_9BACT</name>